<keyword evidence="2" id="KW-0812">Transmembrane</keyword>
<evidence type="ECO:0000256" key="2">
    <source>
        <dbReference type="SAM" id="Phobius"/>
    </source>
</evidence>
<organism evidence="4 5">
    <name type="scientific">Acidipropionibacterium virtanenii</name>
    <dbReference type="NCBI Taxonomy" id="2057246"/>
    <lineage>
        <taxon>Bacteria</taxon>
        <taxon>Bacillati</taxon>
        <taxon>Actinomycetota</taxon>
        <taxon>Actinomycetes</taxon>
        <taxon>Propionibacteriales</taxon>
        <taxon>Propionibacteriaceae</taxon>
        <taxon>Acidipropionibacterium</taxon>
    </lineage>
</organism>
<feature type="transmembrane region" description="Helical" evidence="2">
    <location>
        <begin position="125"/>
        <end position="147"/>
    </location>
</feature>
<name>A0A344UPL2_9ACTN</name>
<feature type="compositionally biased region" description="Low complexity" evidence="1">
    <location>
        <begin position="76"/>
        <end position="98"/>
    </location>
</feature>
<gene>
    <name evidence="4" type="ORF">JS278_00011</name>
</gene>
<dbReference type="AlphaFoldDB" id="A0A344UPL2"/>
<dbReference type="Pfam" id="PF12089">
    <property type="entry name" value="DUF3566"/>
    <property type="match status" value="1"/>
</dbReference>
<keyword evidence="2" id="KW-1133">Transmembrane helix</keyword>
<feature type="compositionally biased region" description="Polar residues" evidence="1">
    <location>
        <begin position="1"/>
        <end position="14"/>
    </location>
</feature>
<keyword evidence="2" id="KW-0472">Membrane</keyword>
<proteinExistence type="predicted"/>
<evidence type="ECO:0000313" key="4">
    <source>
        <dbReference type="EMBL" id="AXE37210.1"/>
    </source>
</evidence>
<dbReference type="OrthoDB" id="3240216at2"/>
<feature type="domain" description="DUF3566" evidence="3">
    <location>
        <begin position="107"/>
        <end position="226"/>
    </location>
</feature>
<protein>
    <recommendedName>
        <fullName evidence="3">DUF3566 domain-containing protein</fullName>
    </recommendedName>
</protein>
<reference evidence="4 5" key="1">
    <citation type="submission" date="2017-12" db="EMBL/GenBank/DDBJ databases">
        <title>The whole genome sequence of the Acidipropionibacterium virtanenii sp. nov. type strain JS278.</title>
        <authorList>
            <person name="Laine P."/>
            <person name="Deptula P."/>
            <person name="Varmanen P."/>
            <person name="Auvinen P."/>
        </authorList>
    </citation>
    <scope>NUCLEOTIDE SEQUENCE [LARGE SCALE GENOMIC DNA]</scope>
    <source>
        <strain evidence="4 5">JS278</strain>
    </source>
</reference>
<keyword evidence="5" id="KW-1185">Reference proteome</keyword>
<dbReference type="Proteomes" id="UP000251995">
    <property type="component" value="Chromosome"/>
</dbReference>
<dbReference type="InterPro" id="IPR021949">
    <property type="entry name" value="DUF3566_TM"/>
</dbReference>
<feature type="transmembrane region" description="Helical" evidence="2">
    <location>
        <begin position="184"/>
        <end position="210"/>
    </location>
</feature>
<feature type="compositionally biased region" description="Low complexity" evidence="1">
    <location>
        <begin position="44"/>
        <end position="55"/>
    </location>
</feature>
<accession>A0A344UPL2</accession>
<dbReference type="KEGG" id="acij:JS278_00011"/>
<feature type="region of interest" description="Disordered" evidence="1">
    <location>
        <begin position="1"/>
        <end position="100"/>
    </location>
</feature>
<evidence type="ECO:0000313" key="5">
    <source>
        <dbReference type="Proteomes" id="UP000251995"/>
    </source>
</evidence>
<evidence type="ECO:0000256" key="1">
    <source>
        <dbReference type="SAM" id="MobiDB-lite"/>
    </source>
</evidence>
<sequence length="227" mass="23470">MNPRKNTAGSSTATGDPDATHWTSGDAHQAFSGNQAQPSPPGKSPQAQQPKQAPGRTSPRTQAPSTSGSTPPPAPGGAVSGQAGVRPGGQQAAAPKPATLRTIKQTRKARLRISRIDPWSVMKTSLMFGVAGAIIFFIAVWVVWGVIGASGAFDSINKAVNDLIASPTSETKFQLSDYVNTGRVLGLSAIIGVVDAVLFTALATLFSFLYNLAAQVMGGLEVTLAED</sequence>
<evidence type="ECO:0000259" key="3">
    <source>
        <dbReference type="Pfam" id="PF12089"/>
    </source>
</evidence>
<dbReference type="EMBL" id="CP025198">
    <property type="protein sequence ID" value="AXE37210.1"/>
    <property type="molecule type" value="Genomic_DNA"/>
</dbReference>